<protein>
    <submittedName>
        <fullName evidence="1">Uncharacterized protein</fullName>
    </submittedName>
</protein>
<reference evidence="1 2" key="1">
    <citation type="journal article" date="2014" name="Genome Biol. Evol.">
        <title>The genome of the myxosporean Thelohanellus kitauei shows adaptations to nutrient acquisition within its fish host.</title>
        <authorList>
            <person name="Yang Y."/>
            <person name="Xiong J."/>
            <person name="Zhou Z."/>
            <person name="Huo F."/>
            <person name="Miao W."/>
            <person name="Ran C."/>
            <person name="Liu Y."/>
            <person name="Zhang J."/>
            <person name="Feng J."/>
            <person name="Wang M."/>
            <person name="Wang M."/>
            <person name="Wang L."/>
            <person name="Yao B."/>
        </authorList>
    </citation>
    <scope>NUCLEOTIDE SEQUENCE [LARGE SCALE GENOMIC DNA]</scope>
    <source>
        <strain evidence="1">Wuqing</strain>
    </source>
</reference>
<dbReference type="Proteomes" id="UP000031668">
    <property type="component" value="Unassembled WGS sequence"/>
</dbReference>
<gene>
    <name evidence="1" type="ORF">RF11_11028</name>
</gene>
<name>A0A0C2MDJ8_THEKT</name>
<accession>A0A0C2MDJ8</accession>
<evidence type="ECO:0000313" key="2">
    <source>
        <dbReference type="Proteomes" id="UP000031668"/>
    </source>
</evidence>
<dbReference type="EMBL" id="JWZT01003946">
    <property type="protein sequence ID" value="KII65216.1"/>
    <property type="molecule type" value="Genomic_DNA"/>
</dbReference>
<sequence>MIKEVEMSSQHQYVTTNNDLNIHGAFYGAYGYPIGPSARIRFIDLYDQTGRRNVFLSHTILPKTPTTSPLRKPLLNFLLTNFPSPISAVICDYQSAKSCLLRYQE</sequence>
<dbReference type="AlphaFoldDB" id="A0A0C2MDJ8"/>
<keyword evidence="2" id="KW-1185">Reference proteome</keyword>
<organism evidence="1 2">
    <name type="scientific">Thelohanellus kitauei</name>
    <name type="common">Myxosporean</name>
    <dbReference type="NCBI Taxonomy" id="669202"/>
    <lineage>
        <taxon>Eukaryota</taxon>
        <taxon>Metazoa</taxon>
        <taxon>Cnidaria</taxon>
        <taxon>Myxozoa</taxon>
        <taxon>Myxosporea</taxon>
        <taxon>Bivalvulida</taxon>
        <taxon>Platysporina</taxon>
        <taxon>Myxobolidae</taxon>
        <taxon>Thelohanellus</taxon>
    </lineage>
</organism>
<proteinExistence type="predicted"/>
<comment type="caution">
    <text evidence="1">The sequence shown here is derived from an EMBL/GenBank/DDBJ whole genome shotgun (WGS) entry which is preliminary data.</text>
</comment>
<evidence type="ECO:0000313" key="1">
    <source>
        <dbReference type="EMBL" id="KII65216.1"/>
    </source>
</evidence>